<dbReference type="PANTHER" id="PTHR10125">
    <property type="entry name" value="P2X PURINOCEPTOR"/>
    <property type="match status" value="1"/>
</dbReference>
<proteinExistence type="inferred from homology"/>
<keyword evidence="10" id="KW-0547">Nucleotide-binding</keyword>
<organism evidence="14 15">
    <name type="scientific">Galendromus occidentalis</name>
    <name type="common">western predatory mite</name>
    <dbReference type="NCBI Taxonomy" id="34638"/>
    <lineage>
        <taxon>Eukaryota</taxon>
        <taxon>Metazoa</taxon>
        <taxon>Ecdysozoa</taxon>
        <taxon>Arthropoda</taxon>
        <taxon>Chelicerata</taxon>
        <taxon>Arachnida</taxon>
        <taxon>Acari</taxon>
        <taxon>Parasitiformes</taxon>
        <taxon>Mesostigmata</taxon>
        <taxon>Gamasina</taxon>
        <taxon>Phytoseioidea</taxon>
        <taxon>Phytoseiidae</taxon>
        <taxon>Typhlodrominae</taxon>
        <taxon>Galendromus</taxon>
    </lineage>
</organism>
<evidence type="ECO:0000256" key="11">
    <source>
        <dbReference type="PIRSR" id="PIRSR005713-2"/>
    </source>
</evidence>
<feature type="binding site" evidence="10">
    <location>
        <position position="201"/>
    </location>
    <ligand>
        <name>ATP</name>
        <dbReference type="ChEBI" id="CHEBI:30616"/>
        <note>ligand shared between two neighboring subunits of the homotrimer</note>
    </ligand>
</feature>
<gene>
    <name evidence="15" type="primary">LOC100898760</name>
</gene>
<keyword evidence="10" id="KW-0067">ATP-binding</keyword>
<dbReference type="GO" id="GO:0004931">
    <property type="term" value="F:extracellularly ATP-gated monoatomic cation channel activity"/>
    <property type="evidence" value="ECO:0007669"/>
    <property type="project" value="InterPro"/>
</dbReference>
<evidence type="ECO:0000256" key="2">
    <source>
        <dbReference type="ARBA" id="ARBA00009848"/>
    </source>
</evidence>
<dbReference type="NCBIfam" id="TIGR00863">
    <property type="entry name" value="P2X"/>
    <property type="match status" value="1"/>
</dbReference>
<keyword evidence="3" id="KW-0813">Transport</keyword>
<dbReference type="Gene3D" id="2.60.490.10">
    <property type="entry name" value="atp-gated p2x4 ion channel domain"/>
    <property type="match status" value="1"/>
</dbReference>
<dbReference type="GO" id="GO:0005886">
    <property type="term" value="C:plasma membrane"/>
    <property type="evidence" value="ECO:0007669"/>
    <property type="project" value="InterPro"/>
</dbReference>
<dbReference type="InterPro" id="IPR001429">
    <property type="entry name" value="P2X_purnocptor"/>
</dbReference>
<keyword evidence="9" id="KW-0407">Ion channel</keyword>
<keyword evidence="14" id="KW-1185">Reference proteome</keyword>
<feature type="transmembrane region" description="Helical" evidence="13">
    <location>
        <begin position="29"/>
        <end position="49"/>
    </location>
</feature>
<keyword evidence="5 13" id="KW-1133">Transmembrane helix</keyword>
<comment type="subcellular location">
    <subcellularLocation>
        <location evidence="1">Endomembrane system</location>
    </subcellularLocation>
</comment>
<dbReference type="GO" id="GO:0001614">
    <property type="term" value="F:purinergic nucleotide receptor activity"/>
    <property type="evidence" value="ECO:0007669"/>
    <property type="project" value="InterPro"/>
</dbReference>
<feature type="binding site" evidence="10">
    <location>
        <begin position="306"/>
        <end position="308"/>
    </location>
    <ligand>
        <name>ATP</name>
        <dbReference type="ChEBI" id="CHEBI:30616"/>
        <note>ligand shared between two neighboring subunits of the homotrimer</note>
    </ligand>
</feature>
<evidence type="ECO:0000256" key="3">
    <source>
        <dbReference type="ARBA" id="ARBA00022448"/>
    </source>
</evidence>
<reference evidence="15" key="1">
    <citation type="submission" date="2025-08" db="UniProtKB">
        <authorList>
            <consortium name="RefSeq"/>
        </authorList>
    </citation>
    <scope>IDENTIFICATION</scope>
</reference>
<keyword evidence="6" id="KW-0406">Ion transport</keyword>
<name>A0AAJ6VZA5_9ACAR</name>
<evidence type="ECO:0000256" key="12">
    <source>
        <dbReference type="PIRSR" id="PIRSR005713-3"/>
    </source>
</evidence>
<dbReference type="PANTHER" id="PTHR10125:SF31">
    <property type="entry name" value="P2X RECEPTOR E"/>
    <property type="match status" value="1"/>
</dbReference>
<dbReference type="GO" id="GO:0005524">
    <property type="term" value="F:ATP binding"/>
    <property type="evidence" value="ECO:0007669"/>
    <property type="project" value="UniProtKB-KW"/>
</dbReference>
<dbReference type="GO" id="GO:0012505">
    <property type="term" value="C:endomembrane system"/>
    <property type="evidence" value="ECO:0007669"/>
    <property type="project" value="UniProtKB-SubCell"/>
</dbReference>
<dbReference type="AlphaFoldDB" id="A0AAJ6VZA5"/>
<evidence type="ECO:0000256" key="7">
    <source>
        <dbReference type="ARBA" id="ARBA00023136"/>
    </source>
</evidence>
<feature type="disulfide bond" evidence="11">
    <location>
        <begin position="232"/>
        <end position="242"/>
    </location>
</feature>
<sequence>MSLSRKVCDALFDYQTLKIVNIGDKKIGLLHRIIQLLILGYILGFVIIFKRGYQQFSTYNSVTTAKVKGVVSTLDYRDEDFVKSVAYPAAYRRIWDVSDLVVPPSEPDAFFVTTNLIITEQVTARCPEELMKDSTCESDSDCEDGRTLLLGHGSQTGSCVAADHPTAHQGVCEIRGWCPVEYDEGPLKGNQALLSGVQNFTVLLKNYIEFPTFRLKLRNIADSQNRSYLQTCVYNPDTHPHCPKFRLGDIINATGHTFNSIAAKGGVVHIVITWNCNFDRHIRYCVPRYDFSRIDDSRAQLGRGWNFRHSHYHNATQRTLFKAYGITFRVAVSARGGKLNLLPLAINIGSGLGLLAVAKVVCDFVVLYCHSNRELYKQHKVRFVEKGGRKRRATISITV</sequence>
<dbReference type="Proteomes" id="UP000694867">
    <property type="component" value="Unplaced"/>
</dbReference>
<evidence type="ECO:0000313" key="14">
    <source>
        <dbReference type="Proteomes" id="UP000694867"/>
    </source>
</evidence>
<dbReference type="GO" id="GO:0070588">
    <property type="term" value="P:calcium ion transmembrane transport"/>
    <property type="evidence" value="ECO:0007669"/>
    <property type="project" value="TreeGrafter"/>
</dbReference>
<dbReference type="Pfam" id="PF00864">
    <property type="entry name" value="P2X_receptor"/>
    <property type="match status" value="1"/>
</dbReference>
<dbReference type="InterPro" id="IPR027309">
    <property type="entry name" value="P2X_extracellular_dom_sf"/>
</dbReference>
<dbReference type="GO" id="GO:0098794">
    <property type="term" value="C:postsynapse"/>
    <property type="evidence" value="ECO:0007669"/>
    <property type="project" value="GOC"/>
</dbReference>
<dbReference type="PRINTS" id="PR01307">
    <property type="entry name" value="P2XRECEPTOR"/>
</dbReference>
<comment type="similarity">
    <text evidence="2">Belongs to the P2X receptor family.</text>
</comment>
<evidence type="ECO:0000313" key="15">
    <source>
        <dbReference type="RefSeq" id="XP_003746828.2"/>
    </source>
</evidence>
<evidence type="ECO:0000256" key="10">
    <source>
        <dbReference type="PIRSR" id="PIRSR005713-1"/>
    </source>
</evidence>
<accession>A0AAJ6VZA5</accession>
<evidence type="ECO:0000256" key="6">
    <source>
        <dbReference type="ARBA" id="ARBA00023065"/>
    </source>
</evidence>
<dbReference type="InterPro" id="IPR059116">
    <property type="entry name" value="P2X_receptor"/>
</dbReference>
<keyword evidence="7 13" id="KW-0472">Membrane</keyword>
<evidence type="ECO:0000256" key="1">
    <source>
        <dbReference type="ARBA" id="ARBA00004308"/>
    </source>
</evidence>
<evidence type="ECO:0000256" key="5">
    <source>
        <dbReference type="ARBA" id="ARBA00022989"/>
    </source>
</evidence>
<evidence type="ECO:0000256" key="8">
    <source>
        <dbReference type="ARBA" id="ARBA00023286"/>
    </source>
</evidence>
<keyword evidence="4 13" id="KW-0812">Transmembrane</keyword>
<protein>
    <submittedName>
        <fullName evidence="15">P2X purinoceptor 4</fullName>
    </submittedName>
</protein>
<feature type="disulfide bond" evidence="11">
    <location>
        <begin position="136"/>
        <end position="159"/>
    </location>
</feature>
<feature type="disulfide bond" evidence="11">
    <location>
        <begin position="276"/>
        <end position="285"/>
    </location>
</feature>
<feature type="binding site" evidence="10">
    <location>
        <begin position="66"/>
        <end position="68"/>
    </location>
    <ligand>
        <name>ATP</name>
        <dbReference type="ChEBI" id="CHEBI:30616"/>
        <note>ligand shared between two neighboring subunits of the homotrimer</note>
    </ligand>
</feature>
<evidence type="ECO:0000256" key="9">
    <source>
        <dbReference type="ARBA" id="ARBA00023303"/>
    </source>
</evidence>
<keyword evidence="11" id="KW-1015">Disulfide bond</keyword>
<keyword evidence="8" id="KW-1071">Ligand-gated ion channel</keyword>
<feature type="disulfide bond" evidence="11">
    <location>
        <begin position="142"/>
        <end position="172"/>
    </location>
</feature>
<evidence type="ECO:0000256" key="4">
    <source>
        <dbReference type="ARBA" id="ARBA00022692"/>
    </source>
</evidence>
<feature type="binding site" evidence="10">
    <location>
        <position position="322"/>
    </location>
    <ligand>
        <name>ATP</name>
        <dbReference type="ChEBI" id="CHEBI:30616"/>
        <note>ligand shared between two neighboring subunits of the homotrimer</note>
    </ligand>
</feature>
<evidence type="ECO:0000256" key="13">
    <source>
        <dbReference type="SAM" id="Phobius"/>
    </source>
</evidence>
<feature type="disulfide bond" evidence="11">
    <location>
        <begin position="126"/>
        <end position="178"/>
    </location>
</feature>
<feature type="glycosylation site" description="N-linked (GlcNAc...) asparagine" evidence="12">
    <location>
        <position position="199"/>
    </location>
</feature>
<dbReference type="RefSeq" id="XP_003746828.2">
    <property type="nucleotide sequence ID" value="XM_003746780.2"/>
</dbReference>
<dbReference type="GO" id="GO:0033198">
    <property type="term" value="P:response to ATP"/>
    <property type="evidence" value="ECO:0007669"/>
    <property type="project" value="InterPro"/>
</dbReference>
<dbReference type="Gene3D" id="1.10.287.940">
    <property type="entry name" value="atp-gated p2x4 ion channel"/>
    <property type="match status" value="1"/>
</dbReference>
<dbReference type="PIRSF" id="PIRSF005713">
    <property type="entry name" value="P2X_purinoceptor"/>
    <property type="match status" value="1"/>
</dbReference>
<dbReference type="GeneID" id="100898760"/>
<dbReference type="KEGG" id="goe:100898760"/>